<comment type="caution">
    <text evidence="1">The sequence shown here is derived from an EMBL/GenBank/DDBJ whole genome shotgun (WGS) entry which is preliminary data.</text>
</comment>
<evidence type="ECO:0000313" key="2">
    <source>
        <dbReference type="Proteomes" id="UP001469089"/>
    </source>
</evidence>
<keyword evidence="2" id="KW-1185">Reference proteome</keyword>
<dbReference type="EMBL" id="JAOALG010000001">
    <property type="protein sequence ID" value="MEQ5837982.1"/>
    <property type="molecule type" value="Genomic_DNA"/>
</dbReference>
<proteinExistence type="predicted"/>
<dbReference type="Proteomes" id="UP001469089">
    <property type="component" value="Unassembled WGS sequence"/>
</dbReference>
<evidence type="ECO:0000313" key="1">
    <source>
        <dbReference type="EMBL" id="MEQ5837982.1"/>
    </source>
</evidence>
<sequence length="58" mass="5935">MRQSCLAPTGHNPSLIQSIIRDALRTAATADTYQSALDATGAALVAISALVGTEARHG</sequence>
<gene>
    <name evidence="1" type="ORF">N0A02_00830</name>
</gene>
<accession>A0ABV1LF66</accession>
<reference evidence="1 2" key="1">
    <citation type="journal article" date="2024" name="Chem. Sci.">
        <title>Discovery of a lagriamide polyketide by integrated genome mining, isotopic labeling, and untargeted metabolomics.</title>
        <authorList>
            <person name="Fergusson C.H."/>
            <person name="Saulog J."/>
            <person name="Paulo B.S."/>
            <person name="Wilson D.M."/>
            <person name="Liu D.Y."/>
            <person name="Morehouse N.J."/>
            <person name="Waterworth S."/>
            <person name="Barkei J."/>
            <person name="Gray C.A."/>
            <person name="Kwan J.C."/>
            <person name="Eustaquio A.S."/>
            <person name="Linington R.G."/>
        </authorList>
    </citation>
    <scope>NUCLEOTIDE SEQUENCE [LARGE SCALE GENOMIC DNA]</scope>
    <source>
        <strain evidence="1 2">RL17-338-BIF-B</strain>
    </source>
</reference>
<name>A0ABV1LF66_9BURK</name>
<dbReference type="RefSeq" id="WP_349540897.1">
    <property type="nucleotide sequence ID" value="NZ_JAOALG010000001.1"/>
</dbReference>
<organism evidence="1 2">
    <name type="scientific">Paraburkholderia acidicola</name>
    <dbReference type="NCBI Taxonomy" id="1912599"/>
    <lineage>
        <taxon>Bacteria</taxon>
        <taxon>Pseudomonadati</taxon>
        <taxon>Pseudomonadota</taxon>
        <taxon>Betaproteobacteria</taxon>
        <taxon>Burkholderiales</taxon>
        <taxon>Burkholderiaceae</taxon>
        <taxon>Paraburkholderia</taxon>
    </lineage>
</organism>
<protein>
    <submittedName>
        <fullName evidence="1">Uncharacterized protein</fullName>
    </submittedName>
</protein>